<feature type="region of interest" description="Disordered" evidence="1">
    <location>
        <begin position="553"/>
        <end position="577"/>
    </location>
</feature>
<feature type="chain" id="PRO_5046369087" evidence="2">
    <location>
        <begin position="26"/>
        <end position="902"/>
    </location>
</feature>
<feature type="compositionally biased region" description="Basic residues" evidence="1">
    <location>
        <begin position="871"/>
        <end position="881"/>
    </location>
</feature>
<feature type="region of interest" description="Disordered" evidence="1">
    <location>
        <begin position="871"/>
        <end position="902"/>
    </location>
</feature>
<evidence type="ECO:0000256" key="1">
    <source>
        <dbReference type="SAM" id="MobiDB-lite"/>
    </source>
</evidence>
<name>A0ABY7FLN3_MYAAR</name>
<feature type="region of interest" description="Disordered" evidence="1">
    <location>
        <begin position="517"/>
        <end position="537"/>
    </location>
</feature>
<gene>
    <name evidence="3" type="ORF">MAR_015815</name>
</gene>
<feature type="compositionally biased region" description="Acidic residues" evidence="1">
    <location>
        <begin position="888"/>
        <end position="902"/>
    </location>
</feature>
<organism evidence="3 4">
    <name type="scientific">Mya arenaria</name>
    <name type="common">Soft-shell clam</name>
    <dbReference type="NCBI Taxonomy" id="6604"/>
    <lineage>
        <taxon>Eukaryota</taxon>
        <taxon>Metazoa</taxon>
        <taxon>Spiralia</taxon>
        <taxon>Lophotrochozoa</taxon>
        <taxon>Mollusca</taxon>
        <taxon>Bivalvia</taxon>
        <taxon>Autobranchia</taxon>
        <taxon>Heteroconchia</taxon>
        <taxon>Euheterodonta</taxon>
        <taxon>Imparidentia</taxon>
        <taxon>Neoheterodontei</taxon>
        <taxon>Myida</taxon>
        <taxon>Myoidea</taxon>
        <taxon>Myidae</taxon>
        <taxon>Mya</taxon>
    </lineage>
</organism>
<keyword evidence="4" id="KW-1185">Reference proteome</keyword>
<feature type="signal peptide" evidence="2">
    <location>
        <begin position="1"/>
        <end position="25"/>
    </location>
</feature>
<feature type="region of interest" description="Disordered" evidence="1">
    <location>
        <begin position="736"/>
        <end position="759"/>
    </location>
</feature>
<feature type="region of interest" description="Disordered" evidence="1">
    <location>
        <begin position="337"/>
        <end position="366"/>
    </location>
</feature>
<protein>
    <submittedName>
        <fullName evidence="3">Uncharacterized protein</fullName>
    </submittedName>
</protein>
<sequence length="902" mass="98503">MCKRSARWISMVAFLQTLLIRDVTSVHLGERVKIPGDPGTNVQAPVIRRIHGGVHIETAEISHNGAIGRDHTGRDSHTDRQGPSGALRVNSGVGNTYVDLPGQDGNESSFQMVHRDMGHGVGEIHVDLPGQHGNNSPFPIIHRVNDSRVPHRNDNALPMIDKVNLSQESPGGRQDSSNSKDMRGFEKTTISSVPVVGAEVHVDLPGQHGNNSPHPVVHRTGSSPIIVEAGHVPNGGMHGGQIAQPGHQGNDSSPVVLRVDQTQGIYRSRQDSVRGELLRGFDRATISSMPHFIRKVLPNFKRKIHIDLPDQHGNSSSNPVVHRTGSSPIIVEANHGLNGEDRVVNFPQESPGGRQDSSNSKDMRGFEKTTISSVPVVGAEVHVDLAGQHGNNSPHPVVHRTGSSPIIVEAGHVPNGGMHGGQIDQPGHHGNDSPSVVQRVDQTQGIYRSRQDGFRGKLLRGFDRGTSSSMPYFIRKVLPNFIRKVHVDLPVQHGSNSSHPVVLRTVSPHYTDEAGLTPHSNGKTVHAEQPGQHGNDSLLPVVNMVDRMEGNLRVKQDSSGGKSRRGSETPPISSYTDFKGKVLMDMPAQYRNNSNPVAYRPGSPPNIDEAGHVPHGASKEINLDQPGYHRNDSNPVVQRVIRPHGITQGRQDSSRGKSMRGLASSSVQYLRGKMPVDLHSQLGNNVPPPPHRTGYSPYTDKAGLAPHGGDRKVHTEQLGKHINDGPLPVANMAVRPHGSPQGKQNNFRAKSRRDFERSPISRVSDVGREVNVDLPGHRTWSPPCINETDNAPHGGGRNVAVDQPGQHGNDSALPVVNPVDRSQSSLMNGRESFLNKRGPPISTFPGIQRFPQTERKQVIFERRFRPHSFRVPRFPGRKSRLRMPTDMFADDDDNDDDIDDDR</sequence>
<feature type="compositionally biased region" description="Basic and acidic residues" evidence="1">
    <location>
        <begin position="68"/>
        <end position="80"/>
    </location>
</feature>
<dbReference type="EMBL" id="CP111023">
    <property type="protein sequence ID" value="WAR21841.1"/>
    <property type="molecule type" value="Genomic_DNA"/>
</dbReference>
<evidence type="ECO:0000313" key="3">
    <source>
        <dbReference type="EMBL" id="WAR21841.1"/>
    </source>
</evidence>
<keyword evidence="2" id="KW-0732">Signal</keyword>
<accession>A0ABY7FLN3</accession>
<feature type="compositionally biased region" description="Polar residues" evidence="1">
    <location>
        <begin position="164"/>
        <end position="177"/>
    </location>
</feature>
<feature type="region of interest" description="Disordered" evidence="1">
    <location>
        <begin position="164"/>
        <end position="183"/>
    </location>
</feature>
<feature type="region of interest" description="Disordered" evidence="1">
    <location>
        <begin position="61"/>
        <end position="96"/>
    </location>
</feature>
<evidence type="ECO:0000313" key="4">
    <source>
        <dbReference type="Proteomes" id="UP001164746"/>
    </source>
</evidence>
<reference evidence="3" key="1">
    <citation type="submission" date="2022-11" db="EMBL/GenBank/DDBJ databases">
        <title>Centuries of genome instability and evolution in soft-shell clam transmissible cancer (bioRxiv).</title>
        <authorList>
            <person name="Hart S.F.M."/>
            <person name="Yonemitsu M.A."/>
            <person name="Giersch R.M."/>
            <person name="Beal B.F."/>
            <person name="Arriagada G."/>
            <person name="Davis B.W."/>
            <person name="Ostrander E.A."/>
            <person name="Goff S.P."/>
            <person name="Metzger M.J."/>
        </authorList>
    </citation>
    <scope>NUCLEOTIDE SEQUENCE</scope>
    <source>
        <strain evidence="3">MELC-2E11</strain>
        <tissue evidence="3">Siphon/mantle</tissue>
    </source>
</reference>
<evidence type="ECO:0000256" key="2">
    <source>
        <dbReference type="SAM" id="SignalP"/>
    </source>
</evidence>
<proteinExistence type="predicted"/>
<dbReference type="Proteomes" id="UP001164746">
    <property type="component" value="Chromosome 12"/>
</dbReference>